<dbReference type="Pfam" id="PF12833">
    <property type="entry name" value="HTH_18"/>
    <property type="match status" value="1"/>
</dbReference>
<dbReference type="SUPFAM" id="SSF46689">
    <property type="entry name" value="Homeodomain-like"/>
    <property type="match status" value="2"/>
</dbReference>
<protein>
    <submittedName>
        <fullName evidence="5">AraC family transcriptional regulator</fullName>
    </submittedName>
</protein>
<name>A0ABT2UCQ4_9BACL</name>
<dbReference type="Gene3D" id="1.10.10.60">
    <property type="entry name" value="Homeodomain-like"/>
    <property type="match status" value="2"/>
</dbReference>
<dbReference type="PROSITE" id="PS01124">
    <property type="entry name" value="HTH_ARAC_FAMILY_2"/>
    <property type="match status" value="1"/>
</dbReference>
<keyword evidence="2" id="KW-0238">DNA-binding</keyword>
<dbReference type="RefSeq" id="WP_262683810.1">
    <property type="nucleotide sequence ID" value="NZ_JAOQIO010000023.1"/>
</dbReference>
<evidence type="ECO:0000313" key="6">
    <source>
        <dbReference type="Proteomes" id="UP001652445"/>
    </source>
</evidence>
<dbReference type="EMBL" id="JAOQIO010000023">
    <property type="protein sequence ID" value="MCU6792419.1"/>
    <property type="molecule type" value="Genomic_DNA"/>
</dbReference>
<reference evidence="5 6" key="1">
    <citation type="submission" date="2022-09" db="EMBL/GenBank/DDBJ databases">
        <authorList>
            <person name="Han X.L."/>
            <person name="Wang Q."/>
            <person name="Lu T."/>
        </authorList>
    </citation>
    <scope>NUCLEOTIDE SEQUENCE [LARGE SCALE GENOMIC DNA]</scope>
    <source>
        <strain evidence="5 6">WQ 127069</strain>
    </source>
</reference>
<dbReference type="SMART" id="SM00342">
    <property type="entry name" value="HTH_ARAC"/>
    <property type="match status" value="1"/>
</dbReference>
<feature type="domain" description="HTH araC/xylS-type" evidence="4">
    <location>
        <begin position="192"/>
        <end position="290"/>
    </location>
</feature>
<evidence type="ECO:0000256" key="3">
    <source>
        <dbReference type="ARBA" id="ARBA00023163"/>
    </source>
</evidence>
<dbReference type="InterPro" id="IPR050204">
    <property type="entry name" value="AraC_XylS_family_regulators"/>
</dbReference>
<sequence length="312" mass="35679">MGSVISKAVKMPQGLAKASVGMLKMKGLSVMGACAYSDIKTGRMYLQDHVLLVVLEGVYIVRYGDQEYTVRKNEMVLLHKGIVIEYEKYGEEDSRHVLDYMMFFLKDELLHEFMRISSFPSSKPVSPAPAAVHSVNVRLLSYIASLKPYFEEPEGIQDELIKLKMLELLFDILDADKGLLSRILQLRQQRPTSIVEVVEKNLLNPVSLQDLAYLSGRSLSTFKREFRRIYNEPAFQWIRNRRLEKAKELLTHSGISITEVCLATGFENVSHFSKVWKKKYGVPPSAMRNRNAAENSIVEPIHSYCDYECKLC</sequence>
<keyword evidence="1" id="KW-0805">Transcription regulation</keyword>
<dbReference type="InterPro" id="IPR037923">
    <property type="entry name" value="HTH-like"/>
</dbReference>
<dbReference type="SUPFAM" id="SSF51215">
    <property type="entry name" value="Regulatory protein AraC"/>
    <property type="match status" value="1"/>
</dbReference>
<keyword evidence="3" id="KW-0804">Transcription</keyword>
<evidence type="ECO:0000259" key="4">
    <source>
        <dbReference type="PROSITE" id="PS01124"/>
    </source>
</evidence>
<accession>A0ABT2UCQ4</accession>
<evidence type="ECO:0000256" key="2">
    <source>
        <dbReference type="ARBA" id="ARBA00023125"/>
    </source>
</evidence>
<evidence type="ECO:0000313" key="5">
    <source>
        <dbReference type="EMBL" id="MCU6792419.1"/>
    </source>
</evidence>
<dbReference type="Proteomes" id="UP001652445">
    <property type="component" value="Unassembled WGS sequence"/>
</dbReference>
<proteinExistence type="predicted"/>
<gene>
    <name evidence="5" type="ORF">OB236_09785</name>
</gene>
<organism evidence="5 6">
    <name type="scientific">Paenibacillus baimaensis</name>
    <dbReference type="NCBI Taxonomy" id="2982185"/>
    <lineage>
        <taxon>Bacteria</taxon>
        <taxon>Bacillati</taxon>
        <taxon>Bacillota</taxon>
        <taxon>Bacilli</taxon>
        <taxon>Bacillales</taxon>
        <taxon>Paenibacillaceae</taxon>
        <taxon>Paenibacillus</taxon>
    </lineage>
</organism>
<keyword evidence="6" id="KW-1185">Reference proteome</keyword>
<dbReference type="PANTHER" id="PTHR46796">
    <property type="entry name" value="HTH-TYPE TRANSCRIPTIONAL ACTIVATOR RHAS-RELATED"/>
    <property type="match status" value="1"/>
</dbReference>
<dbReference type="InterPro" id="IPR020449">
    <property type="entry name" value="Tscrpt_reg_AraC-type_HTH"/>
</dbReference>
<comment type="caution">
    <text evidence="5">The sequence shown here is derived from an EMBL/GenBank/DDBJ whole genome shotgun (WGS) entry which is preliminary data.</text>
</comment>
<dbReference type="InterPro" id="IPR009057">
    <property type="entry name" value="Homeodomain-like_sf"/>
</dbReference>
<dbReference type="InterPro" id="IPR054015">
    <property type="entry name" value="ExsA-like_N"/>
</dbReference>
<dbReference type="Pfam" id="PF22200">
    <property type="entry name" value="ExsA_N"/>
    <property type="match status" value="1"/>
</dbReference>
<dbReference type="InterPro" id="IPR018060">
    <property type="entry name" value="HTH_AraC"/>
</dbReference>
<dbReference type="PRINTS" id="PR00032">
    <property type="entry name" value="HTHARAC"/>
</dbReference>
<evidence type="ECO:0000256" key="1">
    <source>
        <dbReference type="ARBA" id="ARBA00023015"/>
    </source>
</evidence>